<dbReference type="GO" id="GO:0009073">
    <property type="term" value="P:aromatic amino acid family biosynthetic process"/>
    <property type="evidence" value="ECO:0007669"/>
    <property type="project" value="UniProtKB-KW"/>
</dbReference>
<evidence type="ECO:0000256" key="3">
    <source>
        <dbReference type="ARBA" id="ARBA00022679"/>
    </source>
</evidence>
<dbReference type="EMBL" id="KZ454987">
    <property type="protein sequence ID" value="PKI86042.1"/>
    <property type="molecule type" value="Genomic_DNA"/>
</dbReference>
<dbReference type="GO" id="GO:0009423">
    <property type="term" value="P:chorismate biosynthetic process"/>
    <property type="evidence" value="ECO:0007669"/>
    <property type="project" value="UniProtKB-UniPathway"/>
</dbReference>
<keyword evidence="5" id="KW-0104">Cadmium</keyword>
<dbReference type="PANTHER" id="PTHR21337">
    <property type="entry name" value="PHOSPHO-2-DEHYDRO-3-DEOXYHEPTONATE ALDOLASE 1, 2"/>
    <property type="match status" value="1"/>
</dbReference>
<dbReference type="InterPro" id="IPR013785">
    <property type="entry name" value="Aldolase_TIM"/>
</dbReference>
<dbReference type="OrthoDB" id="2338at2759"/>
<evidence type="ECO:0000256" key="6">
    <source>
        <dbReference type="RuleBase" id="RU363071"/>
    </source>
</evidence>
<keyword evidence="6" id="KW-0057">Aromatic amino acid biosynthesis</keyword>
<feature type="binding site" evidence="5">
    <location>
        <position position="107"/>
    </location>
    <ligand>
        <name>phosphoenolpyruvate</name>
        <dbReference type="ChEBI" id="CHEBI:58702"/>
    </ligand>
</feature>
<comment type="catalytic activity">
    <reaction evidence="4 6">
        <text>D-erythrose 4-phosphate + phosphoenolpyruvate + H2O = 7-phospho-2-dehydro-3-deoxy-D-arabino-heptonate + phosphate</text>
        <dbReference type="Rhea" id="RHEA:14717"/>
        <dbReference type="ChEBI" id="CHEBI:15377"/>
        <dbReference type="ChEBI" id="CHEBI:16897"/>
        <dbReference type="ChEBI" id="CHEBI:43474"/>
        <dbReference type="ChEBI" id="CHEBI:58394"/>
        <dbReference type="ChEBI" id="CHEBI:58702"/>
        <dbReference type="EC" id="2.5.1.54"/>
    </reaction>
</comment>
<feature type="binding site" evidence="5">
    <location>
        <position position="325"/>
    </location>
    <ligand>
        <name>phosphoenolpyruvate</name>
        <dbReference type="ChEBI" id="CHEBI:58702"/>
    </ligand>
</feature>
<dbReference type="GO" id="GO:0008652">
    <property type="term" value="P:amino acid biosynthetic process"/>
    <property type="evidence" value="ECO:0007669"/>
    <property type="project" value="UniProtKB-KW"/>
</dbReference>
<keyword evidence="8" id="KW-1185">Reference proteome</keyword>
<proteinExistence type="inferred from homology"/>
<sequence length="482" mass="53317">MTVHDPEAWRSKPQAQDVDYPEPEKLHKVLKEIETFPGLVSTTEIDRLSAQMANVADGKAFLLQSGDCAELFSYCNPAQIEAKLKLTLLMSLIIVHGVRLPVVRVGRIAGQYGKPRSKPTEVVDMGGEKCTVLSFRGDNVNGLDIADRAPDPERLLSAYFRSAATLNYIRSWLSSGNADLHAPQSWSFHHVQSEYLQCEFGRITREIADALDFMKTVGATPGDGETPANALNTVDYFISHECLMLEYEDALSHRTSQGLYDLSAHTVWLGDRTRQVDGAHVAFVRSIRNPIGIKVGPSMDAEELIRILDAVNPAMVKGRVTLITRYGAGNIKDMLPQHIRAVQSSRHSGLVVWCCDPMHGNTITSKYNSSIKTRMFSDIVKELAAALQIHAQLENRLGGVHLELTGDNGVTECIGGSMELSDQDLSRNYLSYCDPRLNYEQSLDIAFLISEVLRSQRTGKGLESDAIVRALSQYMDVNLPSP</sequence>
<dbReference type="PANTHER" id="PTHR21337:SF0">
    <property type="entry name" value="PHOSPHO-2-DEHYDRO-3-DEOXYHEPTONATE ALDOLASE"/>
    <property type="match status" value="1"/>
</dbReference>
<dbReference type="InterPro" id="IPR002480">
    <property type="entry name" value="DAHP_synth_2"/>
</dbReference>
<keyword evidence="5" id="KW-0464">Manganese</keyword>
<name>A0A2N1JHL0_9BASI</name>
<feature type="binding site" evidence="5">
    <location>
        <position position="294"/>
    </location>
    <ligand>
        <name>phosphoenolpyruvate</name>
        <dbReference type="ChEBI" id="CHEBI:58702"/>
    </ligand>
</feature>
<evidence type="ECO:0000256" key="1">
    <source>
        <dbReference type="ARBA" id="ARBA00004688"/>
    </source>
</evidence>
<dbReference type="UniPathway" id="UPA00053">
    <property type="reaction ID" value="UER00084"/>
</dbReference>
<reference evidence="7 8" key="1">
    <citation type="submission" date="2017-10" db="EMBL/GenBank/DDBJ databases">
        <title>A novel species of cold-tolerant Malassezia isolated from bats.</title>
        <authorList>
            <person name="Lorch J.M."/>
            <person name="Palmer J.M."/>
            <person name="Vanderwolf K.J."/>
            <person name="Schmidt K.Z."/>
            <person name="Verant M.L."/>
            <person name="Weller T.J."/>
            <person name="Blehert D.S."/>
        </authorList>
    </citation>
    <scope>NUCLEOTIDE SEQUENCE [LARGE SCALE GENOMIC DNA]</scope>
    <source>
        <strain evidence="7 8">NWHC:44797-103</strain>
    </source>
</reference>
<feature type="binding site" evidence="5">
    <location>
        <position position="403"/>
    </location>
    <ligand>
        <name>Mn(2+)</name>
        <dbReference type="ChEBI" id="CHEBI:29035"/>
    </ligand>
</feature>
<dbReference type="Pfam" id="PF01474">
    <property type="entry name" value="DAHP_synth_2"/>
    <property type="match status" value="1"/>
</dbReference>
<gene>
    <name evidence="7" type="ORF">MVES_000555</name>
</gene>
<comment type="cofactor">
    <cofactor evidence="5">
        <name>Mn(2+)</name>
        <dbReference type="ChEBI" id="CHEBI:29035"/>
    </cofactor>
    <cofactor evidence="5">
        <name>Co(2+)</name>
        <dbReference type="ChEBI" id="CHEBI:48828"/>
    </cofactor>
    <cofactor evidence="5">
        <name>Cd(2+)</name>
        <dbReference type="ChEBI" id="CHEBI:48775"/>
    </cofactor>
    <text evidence="5">Binds 1 divalent cation per subunit. The enzyme is active with manganese, cobalt or cadmium ions.</text>
</comment>
<evidence type="ECO:0000256" key="2">
    <source>
        <dbReference type="ARBA" id="ARBA00008911"/>
    </source>
</evidence>
<dbReference type="Proteomes" id="UP000232875">
    <property type="component" value="Unassembled WGS sequence"/>
</dbReference>
<feature type="binding site" evidence="5">
    <location>
        <position position="68"/>
    </location>
    <ligand>
        <name>Mn(2+)</name>
        <dbReference type="ChEBI" id="CHEBI:29035"/>
    </ligand>
</feature>
<accession>A0A2N1JHL0</accession>
<evidence type="ECO:0000313" key="7">
    <source>
        <dbReference type="EMBL" id="PKI86042.1"/>
    </source>
</evidence>
<evidence type="ECO:0000313" key="8">
    <source>
        <dbReference type="Proteomes" id="UP000232875"/>
    </source>
</evidence>
<feature type="binding site" evidence="5">
    <location>
        <position position="434"/>
    </location>
    <ligand>
        <name>Mn(2+)</name>
        <dbReference type="ChEBI" id="CHEBI:29035"/>
    </ligand>
</feature>
<comment type="pathway">
    <text evidence="1 6">Metabolic intermediate biosynthesis; chorismate biosynthesis; chorismate from D-erythrose 4-phosphate and phosphoenolpyruvate: step 1/7.</text>
</comment>
<dbReference type="SUPFAM" id="SSF51569">
    <property type="entry name" value="Aldolase"/>
    <property type="match status" value="1"/>
</dbReference>
<keyword evidence="6" id="KW-0028">Amino-acid biosynthesis</keyword>
<evidence type="ECO:0000256" key="4">
    <source>
        <dbReference type="ARBA" id="ARBA00047508"/>
    </source>
</evidence>
<feature type="binding site" evidence="5">
    <location>
        <position position="359"/>
    </location>
    <ligand>
        <name>Mn(2+)</name>
        <dbReference type="ChEBI" id="CHEBI:29035"/>
    </ligand>
</feature>
<dbReference type="EC" id="2.5.1.54" evidence="6"/>
<dbReference type="Gene3D" id="3.20.20.70">
    <property type="entry name" value="Aldolase class I"/>
    <property type="match status" value="1"/>
</dbReference>
<dbReference type="STRING" id="2020962.A0A2N1JHL0"/>
<keyword evidence="3 6" id="KW-0808">Transferase</keyword>
<organism evidence="7 8">
    <name type="scientific">Malassezia vespertilionis</name>
    <dbReference type="NCBI Taxonomy" id="2020962"/>
    <lineage>
        <taxon>Eukaryota</taxon>
        <taxon>Fungi</taxon>
        <taxon>Dikarya</taxon>
        <taxon>Basidiomycota</taxon>
        <taxon>Ustilaginomycotina</taxon>
        <taxon>Malasseziomycetes</taxon>
        <taxon>Malasseziales</taxon>
        <taxon>Malasseziaceae</taxon>
        <taxon>Malassezia</taxon>
    </lineage>
</organism>
<comment type="similarity">
    <text evidence="2 6">Belongs to the class-II DAHP synthase family.</text>
</comment>
<dbReference type="GO" id="GO:0003849">
    <property type="term" value="F:3-deoxy-7-phosphoheptulonate synthase activity"/>
    <property type="evidence" value="ECO:0007669"/>
    <property type="project" value="UniProtKB-EC"/>
</dbReference>
<dbReference type="AlphaFoldDB" id="A0A2N1JHL0"/>
<protein>
    <recommendedName>
        <fullName evidence="6">Phospho-2-dehydro-3-deoxyheptonate aldolase</fullName>
        <ecNumber evidence="6">2.5.1.54</ecNumber>
    </recommendedName>
</protein>
<evidence type="ECO:0000256" key="5">
    <source>
        <dbReference type="PIRSR" id="PIRSR602480-1"/>
    </source>
</evidence>
<keyword evidence="5" id="KW-0170">Cobalt</keyword>